<comment type="caution">
    <text evidence="12">The sequence shown here is derived from an EMBL/GenBank/DDBJ whole genome shotgun (WGS) entry which is preliminary data.</text>
</comment>
<evidence type="ECO:0000259" key="11">
    <source>
        <dbReference type="Pfam" id="PF20920"/>
    </source>
</evidence>
<evidence type="ECO:0000256" key="5">
    <source>
        <dbReference type="ARBA" id="ARBA00022490"/>
    </source>
</evidence>
<evidence type="ECO:0000256" key="10">
    <source>
        <dbReference type="SAM" id="MobiDB-lite"/>
    </source>
</evidence>
<reference evidence="12" key="1">
    <citation type="submission" date="2022-03" db="EMBL/GenBank/DDBJ databases">
        <authorList>
            <person name="Tunstrom K."/>
        </authorList>
    </citation>
    <scope>NUCLEOTIDE SEQUENCE</scope>
</reference>
<dbReference type="PANTHER" id="PTHR12766">
    <property type="entry name" value="DEATH DOMAIN-ASSOCIATED PROTEIN 6 DAXX"/>
    <property type="match status" value="1"/>
</dbReference>
<keyword evidence="8" id="KW-0143">Chaperone</keyword>
<dbReference type="Pfam" id="PF20920">
    <property type="entry name" value="DAXX_hist_bd"/>
    <property type="match status" value="1"/>
</dbReference>
<dbReference type="InterPro" id="IPR046426">
    <property type="entry name" value="DAXX_histone-bd_sf"/>
</dbReference>
<accession>A0AAU9TAH0</accession>
<dbReference type="Gene3D" id="1.10.8.810">
    <property type="entry name" value="Daxx helical bundle domain"/>
    <property type="match status" value="1"/>
</dbReference>
<organism evidence="12 13">
    <name type="scientific">Euphydryas editha</name>
    <name type="common">Edith's checkerspot</name>
    <dbReference type="NCBI Taxonomy" id="104508"/>
    <lineage>
        <taxon>Eukaryota</taxon>
        <taxon>Metazoa</taxon>
        <taxon>Ecdysozoa</taxon>
        <taxon>Arthropoda</taxon>
        <taxon>Hexapoda</taxon>
        <taxon>Insecta</taxon>
        <taxon>Pterygota</taxon>
        <taxon>Neoptera</taxon>
        <taxon>Endopterygota</taxon>
        <taxon>Lepidoptera</taxon>
        <taxon>Glossata</taxon>
        <taxon>Ditrysia</taxon>
        <taxon>Papilionoidea</taxon>
        <taxon>Nymphalidae</taxon>
        <taxon>Nymphalinae</taxon>
        <taxon>Euphydryas</taxon>
    </lineage>
</organism>
<keyword evidence="7" id="KW-0175">Coiled coil</keyword>
<gene>
    <name evidence="12" type="ORF">EEDITHA_LOCUS445</name>
</gene>
<evidence type="ECO:0000256" key="3">
    <source>
        <dbReference type="ARBA" id="ARBA00004496"/>
    </source>
</evidence>
<feature type="domain" description="Daxx histone-binding" evidence="11">
    <location>
        <begin position="333"/>
        <end position="393"/>
    </location>
</feature>
<evidence type="ECO:0000256" key="9">
    <source>
        <dbReference type="ARBA" id="ARBA00023242"/>
    </source>
</evidence>
<dbReference type="GO" id="GO:0006915">
    <property type="term" value="P:apoptotic process"/>
    <property type="evidence" value="ECO:0007669"/>
    <property type="project" value="UniProtKB-KW"/>
</dbReference>
<feature type="compositionally biased region" description="Acidic residues" evidence="10">
    <location>
        <begin position="384"/>
        <end position="410"/>
    </location>
</feature>
<evidence type="ECO:0000256" key="8">
    <source>
        <dbReference type="ARBA" id="ARBA00023186"/>
    </source>
</evidence>
<dbReference type="InterPro" id="IPR046378">
    <property type="entry name" value="DAXX_histone-bd"/>
</dbReference>
<evidence type="ECO:0000313" key="13">
    <source>
        <dbReference type="Proteomes" id="UP001153954"/>
    </source>
</evidence>
<evidence type="ECO:0000256" key="4">
    <source>
        <dbReference type="ARBA" id="ARBA00022454"/>
    </source>
</evidence>
<evidence type="ECO:0000313" key="12">
    <source>
        <dbReference type="EMBL" id="CAH2083816.1"/>
    </source>
</evidence>
<dbReference type="InterPro" id="IPR038298">
    <property type="entry name" value="Daxx_N_sf"/>
</dbReference>
<feature type="region of interest" description="Disordered" evidence="10">
    <location>
        <begin position="378"/>
        <end position="414"/>
    </location>
</feature>
<sequence length="551" mass="63000">MSAVDIIELSEDEDDCVVDSIIIKNQIDTIYKKICNDNPVLTGFIETCFASFRSLSPSERPATMKVVINIFLKMYMKTDKEFRESKKFKKALRRSMNLIKSDFRQKYSHIKDICEILRTKKIKKRVPVVTLSNKLKDNEVSCQRKCETEGSSNISKIEIIDLDATENDLTIDLDSYESKVESHCVSLTGDKENDTRQNKIVHDNELLVPHKSIEIKEISPVDENTIKRIEEEIVQLKKKIAELDEQEVFDDNMNSPYIQSEKYKARIVTLYKKLCKLTGVEAVKRSRVHLKVLEGHPAGPVRRLETFINSNIGSDCHPLFPNFRDVFKCVVNANKEDSLGWTKQKIRSEAIALFSHCGRVLQKRRQKREWRDLLSKVKVQRDPVDDDPADDDPADDDPPDDDPMDNDPADNDPSLLARLEYNRRRALRQETEILDRYAMLQNELSKKKSTVFNQATDALESSNESDECSTKDEQNANMPSQIATCSKNNTGMDVNENNTEVTVVKIKEEYQSCVGQILEGFGDNYTTSIIIDTNDPFADIVISDSSDEDSD</sequence>
<dbReference type="PANTHER" id="PTHR12766:SF7">
    <property type="entry name" value="DEATH DOMAIN-ASSOCIATED PROTEIN 6"/>
    <property type="match status" value="1"/>
</dbReference>
<keyword evidence="9" id="KW-0539">Nucleus</keyword>
<dbReference type="EMBL" id="CAKOGL010000001">
    <property type="protein sequence ID" value="CAH2083816.1"/>
    <property type="molecule type" value="Genomic_DNA"/>
</dbReference>
<dbReference type="Gene3D" id="1.20.58.2170">
    <property type="match status" value="1"/>
</dbReference>
<evidence type="ECO:0000256" key="1">
    <source>
        <dbReference type="ARBA" id="ARBA00004123"/>
    </source>
</evidence>
<dbReference type="Proteomes" id="UP001153954">
    <property type="component" value="Unassembled WGS sequence"/>
</dbReference>
<protein>
    <recommendedName>
        <fullName evidence="11">Daxx histone-binding domain-containing protein</fullName>
    </recommendedName>
</protein>
<dbReference type="AlphaFoldDB" id="A0AAU9TAH0"/>
<keyword evidence="6" id="KW-0053">Apoptosis</keyword>
<keyword evidence="5" id="KW-0963">Cytoplasm</keyword>
<dbReference type="GO" id="GO:0042981">
    <property type="term" value="P:regulation of apoptotic process"/>
    <property type="evidence" value="ECO:0007669"/>
    <property type="project" value="TreeGrafter"/>
</dbReference>
<dbReference type="GO" id="GO:0005737">
    <property type="term" value="C:cytoplasm"/>
    <property type="evidence" value="ECO:0007669"/>
    <property type="project" value="UniProtKB-SubCell"/>
</dbReference>
<comment type="subcellular location">
    <subcellularLocation>
        <location evidence="2">Chromosome</location>
    </subcellularLocation>
    <subcellularLocation>
        <location evidence="3">Cytoplasm</location>
    </subcellularLocation>
    <subcellularLocation>
        <location evidence="1">Nucleus</location>
    </subcellularLocation>
</comment>
<dbReference type="GO" id="GO:0005694">
    <property type="term" value="C:chromosome"/>
    <property type="evidence" value="ECO:0007669"/>
    <property type="project" value="UniProtKB-SubCell"/>
</dbReference>
<dbReference type="GO" id="GO:0003714">
    <property type="term" value="F:transcription corepressor activity"/>
    <property type="evidence" value="ECO:0007669"/>
    <property type="project" value="TreeGrafter"/>
</dbReference>
<keyword evidence="4" id="KW-0158">Chromosome</keyword>
<keyword evidence="13" id="KW-1185">Reference proteome</keyword>
<evidence type="ECO:0000256" key="7">
    <source>
        <dbReference type="ARBA" id="ARBA00023054"/>
    </source>
</evidence>
<dbReference type="GO" id="GO:0050681">
    <property type="term" value="F:nuclear androgen receptor binding"/>
    <property type="evidence" value="ECO:0007669"/>
    <property type="project" value="TreeGrafter"/>
</dbReference>
<dbReference type="GO" id="GO:0006334">
    <property type="term" value="P:nucleosome assembly"/>
    <property type="evidence" value="ECO:0007669"/>
    <property type="project" value="TreeGrafter"/>
</dbReference>
<name>A0AAU9TAH0_EUPED</name>
<dbReference type="GO" id="GO:0016605">
    <property type="term" value="C:PML body"/>
    <property type="evidence" value="ECO:0007669"/>
    <property type="project" value="TreeGrafter"/>
</dbReference>
<evidence type="ECO:0000256" key="6">
    <source>
        <dbReference type="ARBA" id="ARBA00022703"/>
    </source>
</evidence>
<proteinExistence type="predicted"/>
<dbReference type="GO" id="GO:0003713">
    <property type="term" value="F:transcription coactivator activity"/>
    <property type="evidence" value="ECO:0007669"/>
    <property type="project" value="TreeGrafter"/>
</dbReference>
<evidence type="ECO:0000256" key="2">
    <source>
        <dbReference type="ARBA" id="ARBA00004286"/>
    </source>
</evidence>
<dbReference type="GO" id="GO:0042393">
    <property type="term" value="F:histone binding"/>
    <property type="evidence" value="ECO:0007669"/>
    <property type="project" value="InterPro"/>
</dbReference>